<organism evidence="3 4">
    <name type="scientific">Alloyangia pacifica</name>
    <dbReference type="NCBI Taxonomy" id="311180"/>
    <lineage>
        <taxon>Bacteria</taxon>
        <taxon>Pseudomonadati</taxon>
        <taxon>Pseudomonadota</taxon>
        <taxon>Alphaproteobacteria</taxon>
        <taxon>Rhodobacterales</taxon>
        <taxon>Roseobacteraceae</taxon>
        <taxon>Alloyangia</taxon>
    </lineage>
</organism>
<name>A0A1I6QXJ8_9RHOB</name>
<accession>A0A1I6QXJ8</accession>
<protein>
    <submittedName>
        <fullName evidence="3">Catechol 2,3-dioxygenase</fullName>
    </submittedName>
</protein>
<dbReference type="OrthoDB" id="2613830at2"/>
<dbReference type="AlphaFoldDB" id="A0A1I6QXJ8"/>
<evidence type="ECO:0000313" key="4">
    <source>
        <dbReference type="Proteomes" id="UP000199392"/>
    </source>
</evidence>
<gene>
    <name evidence="3" type="ORF">SAMN04488050_102434</name>
</gene>
<dbReference type="PANTHER" id="PTHR43048">
    <property type="entry name" value="METHYLMALONYL-COA EPIMERASE"/>
    <property type="match status" value="1"/>
</dbReference>
<dbReference type="InterPro" id="IPR051785">
    <property type="entry name" value="MMCE/EMCE_epimerase"/>
</dbReference>
<reference evidence="4" key="1">
    <citation type="submission" date="2016-10" db="EMBL/GenBank/DDBJ databases">
        <authorList>
            <person name="Varghese N."/>
            <person name="Submissions S."/>
        </authorList>
    </citation>
    <scope>NUCLEOTIDE SEQUENCE [LARGE SCALE GENOMIC DNA]</scope>
    <source>
        <strain evidence="4">DSM 26894</strain>
    </source>
</reference>
<dbReference type="STRING" id="311180.SAMN04488050_102434"/>
<dbReference type="InterPro" id="IPR029068">
    <property type="entry name" value="Glyas_Bleomycin-R_OHBP_Dase"/>
</dbReference>
<evidence type="ECO:0000256" key="1">
    <source>
        <dbReference type="ARBA" id="ARBA00022723"/>
    </source>
</evidence>
<dbReference type="GO" id="GO:0004493">
    <property type="term" value="F:methylmalonyl-CoA epimerase activity"/>
    <property type="evidence" value="ECO:0007669"/>
    <property type="project" value="TreeGrafter"/>
</dbReference>
<proteinExistence type="predicted"/>
<evidence type="ECO:0000313" key="3">
    <source>
        <dbReference type="EMBL" id="SFS56978.1"/>
    </source>
</evidence>
<dbReference type="GO" id="GO:0046491">
    <property type="term" value="P:L-methylmalonyl-CoA metabolic process"/>
    <property type="evidence" value="ECO:0007669"/>
    <property type="project" value="TreeGrafter"/>
</dbReference>
<dbReference type="Pfam" id="PF13669">
    <property type="entry name" value="Glyoxalase_4"/>
    <property type="match status" value="1"/>
</dbReference>
<dbReference type="PANTHER" id="PTHR43048:SF6">
    <property type="entry name" value="BLR8189 PROTEIN"/>
    <property type="match status" value="1"/>
</dbReference>
<dbReference type="GO" id="GO:0051213">
    <property type="term" value="F:dioxygenase activity"/>
    <property type="evidence" value="ECO:0007669"/>
    <property type="project" value="UniProtKB-KW"/>
</dbReference>
<dbReference type="GO" id="GO:0046872">
    <property type="term" value="F:metal ion binding"/>
    <property type="evidence" value="ECO:0007669"/>
    <property type="project" value="UniProtKB-KW"/>
</dbReference>
<dbReference type="Proteomes" id="UP000199392">
    <property type="component" value="Unassembled WGS sequence"/>
</dbReference>
<dbReference type="EMBL" id="FOZW01000002">
    <property type="protein sequence ID" value="SFS56978.1"/>
    <property type="molecule type" value="Genomic_DNA"/>
</dbReference>
<keyword evidence="3" id="KW-0223">Dioxygenase</keyword>
<keyword evidence="4" id="KW-1185">Reference proteome</keyword>
<evidence type="ECO:0000259" key="2">
    <source>
        <dbReference type="PROSITE" id="PS51819"/>
    </source>
</evidence>
<keyword evidence="3" id="KW-0560">Oxidoreductase</keyword>
<dbReference type="PROSITE" id="PS51819">
    <property type="entry name" value="VOC"/>
    <property type="match status" value="1"/>
</dbReference>
<dbReference type="Gene3D" id="3.10.180.10">
    <property type="entry name" value="2,3-Dihydroxybiphenyl 1,2-Dioxygenase, domain 1"/>
    <property type="match status" value="1"/>
</dbReference>
<dbReference type="SUPFAM" id="SSF54593">
    <property type="entry name" value="Glyoxalase/Bleomycin resistance protein/Dihydroxybiphenyl dioxygenase"/>
    <property type="match status" value="1"/>
</dbReference>
<feature type="domain" description="VOC" evidence="2">
    <location>
        <begin position="6"/>
        <end position="154"/>
    </location>
</feature>
<sequence length="175" mass="18461">MSTIRGIEHIGITVPDHDAAVSFLKAAFGAEPMFSQTASNGGPMAAEDVGPMNGLRAGTAMKKVSVLRMKHGPNIEVFEIDRPAGTPATNIADYGISHFSVNVSDVYAAAGAFAEAGGELLSDPYDLGGPEEGPGNRGVFGRAPWGLLIEMEQLPAPMSYYPDAEARRWLPGQED</sequence>
<keyword evidence="1" id="KW-0479">Metal-binding</keyword>
<dbReference type="RefSeq" id="WP_092420063.1">
    <property type="nucleotide sequence ID" value="NZ_FNCL01000001.1"/>
</dbReference>
<dbReference type="InterPro" id="IPR037523">
    <property type="entry name" value="VOC_core"/>
</dbReference>